<sequence>MPRDYQLQRYRNFGIMAHIDAGKTTTTERILFYTGKSHKIGEVHDGAATMDWMEQEQERGITITSAATTTFWQRQEDPTAEGTSDTKYRFNIIDTPGHVDFTIEVERSLAVLDGAICLLDANAGVEPQTETVWRQADRYKVPRIVFVNKMDKIGADFFNCVKMIKDRTGATPVPIALPIGAEDKLEGIVDLIKMEEWVWEGEDLGASWVRRPIRAELQDVADEWRATLIENAVEQDDDAMEAYLEGQEPDEPTLRSLIRKGTLSLSFVPVAAGSAFKNKGVQPLLNAVIDFLPSPLDVPAYMGFSPDDETETRNIPRHADDSEPFSGLAFKIMNDPFVGSLTFTRIYSGVVSKGDTMMNSTKGKRERVGRMMMMHAISREEIENAYAGDIIALAGLKETTTGDTLCDPNKQVVLETMTFPDPVIEIAVEPKTKADQEKMSAGLQRLAAEDPSFRVETDLESGQTIMKGMGELHLDILVDRLKREFKVEANIGAPQVAYRETIGHAVEHTYTHKKQSGGSGQFAEVKLNIMPTEAGEGYSFESKIVGGAVPKEYIPGVEKGIKSVMDSGPLAGFPVIDFKVELLDGKFHDVDSSVLAFEIASRMCMREGLRKAGAKLLEPMMKVEVLTPEEYTGGVIGDLTSRRGQVQGQDTRGNANVIDAFVPLANMFGYINTLRSMTSGRAQFSMQFDHYEPVPQNISDEIQKKYA</sequence>
<dbReference type="InterPro" id="IPR009022">
    <property type="entry name" value="EFG_III"/>
</dbReference>
<accession>A0A9X2FR28</accession>
<keyword evidence="3 8" id="KW-0547">Nucleotide-binding</keyword>
<comment type="caution">
    <text evidence="10">The sequence shown here is derived from an EMBL/GenBank/DDBJ whole genome shotgun (WGS) entry which is preliminary data.</text>
</comment>
<dbReference type="InterPro" id="IPR053905">
    <property type="entry name" value="EF-G-like_DII"/>
</dbReference>
<dbReference type="Pfam" id="PF03764">
    <property type="entry name" value="EFG_IV"/>
    <property type="match status" value="1"/>
</dbReference>
<dbReference type="GO" id="GO:0003746">
    <property type="term" value="F:translation elongation factor activity"/>
    <property type="evidence" value="ECO:0007669"/>
    <property type="project" value="UniProtKB-UniRule"/>
</dbReference>
<dbReference type="GO" id="GO:0003924">
    <property type="term" value="F:GTPase activity"/>
    <property type="evidence" value="ECO:0007669"/>
    <property type="project" value="InterPro"/>
</dbReference>
<evidence type="ECO:0000256" key="5">
    <source>
        <dbReference type="ARBA" id="ARBA00022917"/>
    </source>
</evidence>
<keyword evidence="8" id="KW-0963">Cytoplasm</keyword>
<dbReference type="AlphaFoldDB" id="A0A9X2FR28"/>
<dbReference type="SUPFAM" id="SSF52540">
    <property type="entry name" value="P-loop containing nucleoside triphosphate hydrolases"/>
    <property type="match status" value="1"/>
</dbReference>
<dbReference type="InterPro" id="IPR005225">
    <property type="entry name" value="Small_GTP-bd"/>
</dbReference>
<dbReference type="InterPro" id="IPR009000">
    <property type="entry name" value="Transl_B-barrel_sf"/>
</dbReference>
<dbReference type="GO" id="GO:0005525">
    <property type="term" value="F:GTP binding"/>
    <property type="evidence" value="ECO:0007669"/>
    <property type="project" value="UniProtKB-UniRule"/>
</dbReference>
<dbReference type="GO" id="GO:0032790">
    <property type="term" value="P:ribosome disassembly"/>
    <property type="evidence" value="ECO:0007669"/>
    <property type="project" value="TreeGrafter"/>
</dbReference>
<dbReference type="InterPro" id="IPR047872">
    <property type="entry name" value="EFG_IV"/>
</dbReference>
<evidence type="ECO:0000256" key="2">
    <source>
        <dbReference type="ARBA" id="ARBA00017872"/>
    </source>
</evidence>
<dbReference type="CDD" id="cd03713">
    <property type="entry name" value="EFG_mtEFG_C"/>
    <property type="match status" value="1"/>
</dbReference>
<keyword evidence="11" id="KW-1185">Reference proteome</keyword>
<comment type="similarity">
    <text evidence="1 8">Belongs to the TRAFAC class translation factor GTPase superfamily. Classic translation factor GTPase family. EF-G/EF-2 subfamily.</text>
</comment>
<keyword evidence="4 8" id="KW-0251">Elongation factor</keyword>
<dbReference type="InterPro" id="IPR004540">
    <property type="entry name" value="Transl_elong_EFG/EF2"/>
</dbReference>
<evidence type="ECO:0000256" key="8">
    <source>
        <dbReference type="HAMAP-Rule" id="MF_00054"/>
    </source>
</evidence>
<comment type="subcellular location">
    <subcellularLocation>
        <location evidence="8">Cytoplasm</location>
    </subcellularLocation>
</comment>
<dbReference type="FunFam" id="3.30.70.240:FF:000001">
    <property type="entry name" value="Elongation factor G"/>
    <property type="match status" value="1"/>
</dbReference>
<dbReference type="NCBIfam" id="TIGR00484">
    <property type="entry name" value="EF-G"/>
    <property type="match status" value="1"/>
</dbReference>
<dbReference type="Gene3D" id="3.30.70.870">
    <property type="entry name" value="Elongation Factor G (Translational Gtpase), domain 3"/>
    <property type="match status" value="1"/>
</dbReference>
<dbReference type="FunFam" id="2.40.30.10:FF:000006">
    <property type="entry name" value="Elongation factor G"/>
    <property type="match status" value="1"/>
</dbReference>
<dbReference type="Gene3D" id="3.30.70.240">
    <property type="match status" value="1"/>
</dbReference>
<dbReference type="PANTHER" id="PTHR43261:SF1">
    <property type="entry name" value="RIBOSOME-RELEASING FACTOR 2, MITOCHONDRIAL"/>
    <property type="match status" value="1"/>
</dbReference>
<dbReference type="EMBL" id="JAMYXC010000160">
    <property type="protein sequence ID" value="MCP1168965.1"/>
    <property type="molecule type" value="Genomic_DNA"/>
</dbReference>
<dbReference type="PANTHER" id="PTHR43261">
    <property type="entry name" value="TRANSLATION ELONGATION FACTOR G-RELATED"/>
    <property type="match status" value="1"/>
</dbReference>
<dbReference type="SUPFAM" id="SSF50447">
    <property type="entry name" value="Translation proteins"/>
    <property type="match status" value="1"/>
</dbReference>
<evidence type="ECO:0000313" key="11">
    <source>
        <dbReference type="Proteomes" id="UP001139477"/>
    </source>
</evidence>
<evidence type="ECO:0000256" key="1">
    <source>
        <dbReference type="ARBA" id="ARBA00005870"/>
    </source>
</evidence>
<dbReference type="InterPro" id="IPR035649">
    <property type="entry name" value="EFG_V"/>
</dbReference>
<dbReference type="InterPro" id="IPR020568">
    <property type="entry name" value="Ribosomal_Su5_D2-typ_SF"/>
</dbReference>
<gene>
    <name evidence="8 10" type="primary">fusA</name>
    <name evidence="10" type="ORF">NHG85_10595</name>
</gene>
<dbReference type="SUPFAM" id="SSF54980">
    <property type="entry name" value="EF-G C-terminal domain-like"/>
    <property type="match status" value="2"/>
</dbReference>
<dbReference type="GO" id="GO:0097216">
    <property type="term" value="F:guanosine tetraphosphate binding"/>
    <property type="evidence" value="ECO:0007669"/>
    <property type="project" value="UniProtKB-ARBA"/>
</dbReference>
<evidence type="ECO:0000256" key="7">
    <source>
        <dbReference type="ARBA" id="ARBA00024731"/>
    </source>
</evidence>
<dbReference type="PROSITE" id="PS00301">
    <property type="entry name" value="G_TR_1"/>
    <property type="match status" value="1"/>
</dbReference>
<protein>
    <recommendedName>
        <fullName evidence="2 8">Elongation factor G</fullName>
        <shortName evidence="8">EF-G</shortName>
    </recommendedName>
</protein>
<evidence type="ECO:0000256" key="6">
    <source>
        <dbReference type="ARBA" id="ARBA00023134"/>
    </source>
</evidence>
<feature type="binding site" evidence="8">
    <location>
        <begin position="17"/>
        <end position="24"/>
    </location>
    <ligand>
        <name>GTP</name>
        <dbReference type="ChEBI" id="CHEBI:37565"/>
    </ligand>
</feature>
<dbReference type="NCBIfam" id="TIGR00231">
    <property type="entry name" value="small_GTP"/>
    <property type="match status" value="1"/>
</dbReference>
<evidence type="ECO:0000259" key="9">
    <source>
        <dbReference type="PROSITE" id="PS51722"/>
    </source>
</evidence>
<dbReference type="CDD" id="cd01434">
    <property type="entry name" value="EFG_mtEFG1_IV"/>
    <property type="match status" value="1"/>
</dbReference>
<proteinExistence type="inferred from homology"/>
<dbReference type="InterPro" id="IPR035647">
    <property type="entry name" value="EFG_III/V"/>
</dbReference>
<keyword evidence="5 8" id="KW-0648">Protein biosynthesis</keyword>
<dbReference type="FunFam" id="3.30.230.10:FF:000003">
    <property type="entry name" value="Elongation factor G"/>
    <property type="match status" value="1"/>
</dbReference>
<dbReference type="InterPro" id="IPR000795">
    <property type="entry name" value="T_Tr_GTP-bd_dom"/>
</dbReference>
<dbReference type="CDD" id="cd01886">
    <property type="entry name" value="EF-G"/>
    <property type="match status" value="1"/>
</dbReference>
<dbReference type="InterPro" id="IPR014721">
    <property type="entry name" value="Ribsml_uS5_D2-typ_fold_subgr"/>
</dbReference>
<organism evidence="10 11">
    <name type="scientific">Limimaricola litoreus</name>
    <dbReference type="NCBI Taxonomy" id="2955316"/>
    <lineage>
        <taxon>Bacteria</taxon>
        <taxon>Pseudomonadati</taxon>
        <taxon>Pseudomonadota</taxon>
        <taxon>Alphaproteobacteria</taxon>
        <taxon>Rhodobacterales</taxon>
        <taxon>Paracoccaceae</taxon>
        <taxon>Limimaricola</taxon>
    </lineage>
</organism>
<dbReference type="Pfam" id="PF22042">
    <property type="entry name" value="EF-G_D2"/>
    <property type="match status" value="1"/>
</dbReference>
<dbReference type="SMART" id="SM00838">
    <property type="entry name" value="EFG_C"/>
    <property type="match status" value="1"/>
</dbReference>
<dbReference type="Gene3D" id="3.40.50.300">
    <property type="entry name" value="P-loop containing nucleotide triphosphate hydrolases"/>
    <property type="match status" value="1"/>
</dbReference>
<dbReference type="Proteomes" id="UP001139477">
    <property type="component" value="Unassembled WGS sequence"/>
</dbReference>
<dbReference type="CDD" id="cd16262">
    <property type="entry name" value="EFG_III"/>
    <property type="match status" value="1"/>
</dbReference>
<evidence type="ECO:0000313" key="10">
    <source>
        <dbReference type="EMBL" id="MCP1168965.1"/>
    </source>
</evidence>
<dbReference type="PROSITE" id="PS51722">
    <property type="entry name" value="G_TR_2"/>
    <property type="match status" value="1"/>
</dbReference>
<dbReference type="FunFam" id="3.30.70.870:FF:000001">
    <property type="entry name" value="Elongation factor G"/>
    <property type="match status" value="1"/>
</dbReference>
<dbReference type="SUPFAM" id="SSF54211">
    <property type="entry name" value="Ribosomal protein S5 domain 2-like"/>
    <property type="match status" value="1"/>
</dbReference>
<dbReference type="Pfam" id="PF00679">
    <property type="entry name" value="EFG_C"/>
    <property type="match status" value="1"/>
</dbReference>
<dbReference type="RefSeq" id="WP_253332215.1">
    <property type="nucleotide sequence ID" value="NZ_JAMYXC010000160.1"/>
</dbReference>
<dbReference type="Pfam" id="PF14492">
    <property type="entry name" value="EFG_III"/>
    <property type="match status" value="1"/>
</dbReference>
<evidence type="ECO:0000256" key="4">
    <source>
        <dbReference type="ARBA" id="ARBA00022768"/>
    </source>
</evidence>
<dbReference type="Pfam" id="PF00009">
    <property type="entry name" value="GTP_EFTU"/>
    <property type="match status" value="1"/>
</dbReference>
<dbReference type="InterPro" id="IPR041095">
    <property type="entry name" value="EFG_II"/>
</dbReference>
<dbReference type="FunFam" id="3.40.50.300:FF:000029">
    <property type="entry name" value="Elongation factor G"/>
    <property type="match status" value="1"/>
</dbReference>
<dbReference type="Gene3D" id="2.40.30.10">
    <property type="entry name" value="Translation factors"/>
    <property type="match status" value="1"/>
</dbReference>
<dbReference type="InterPro" id="IPR000640">
    <property type="entry name" value="EFG_V-like"/>
</dbReference>
<dbReference type="InterPro" id="IPR027417">
    <property type="entry name" value="P-loop_NTPase"/>
</dbReference>
<dbReference type="NCBIfam" id="NF009381">
    <property type="entry name" value="PRK12740.1-5"/>
    <property type="match status" value="1"/>
</dbReference>
<dbReference type="PRINTS" id="PR00315">
    <property type="entry name" value="ELONGATNFCT"/>
</dbReference>
<dbReference type="Gene3D" id="3.30.230.10">
    <property type="match status" value="1"/>
</dbReference>
<feature type="domain" description="Tr-type G" evidence="9">
    <location>
        <begin position="8"/>
        <end position="296"/>
    </location>
</feature>
<reference evidence="10" key="1">
    <citation type="submission" date="2022-06" db="EMBL/GenBank/DDBJ databases">
        <title>Limimaricola sediminis sp. nov., isolated from an intertidal sediment.</title>
        <authorList>
            <person name="Shao X."/>
        </authorList>
    </citation>
    <scope>NUCLEOTIDE SEQUENCE</scope>
    <source>
        <strain evidence="10">ASW11-118</strain>
    </source>
</reference>
<evidence type="ECO:0000256" key="3">
    <source>
        <dbReference type="ARBA" id="ARBA00022741"/>
    </source>
</evidence>
<dbReference type="HAMAP" id="MF_00054_B">
    <property type="entry name" value="EF_G_EF_2_B"/>
    <property type="match status" value="1"/>
</dbReference>
<comment type="function">
    <text evidence="7 8">Catalyzes the GTP-dependent ribosomal translocation step during translation elongation. During this step, the ribosome changes from the pre-translocational (PRE) to the post-translocational (POST) state as the newly formed A-site-bound peptidyl-tRNA and P-site-bound deacylated tRNA move to the P and E sites, respectively. Catalyzes the coordinated movement of the two tRNA molecules, the mRNA and conformational changes in the ribosome.</text>
</comment>
<feature type="binding site" evidence="8">
    <location>
        <begin position="148"/>
        <end position="151"/>
    </location>
    <ligand>
        <name>GTP</name>
        <dbReference type="ChEBI" id="CHEBI:37565"/>
    </ligand>
</feature>
<feature type="binding site" evidence="8">
    <location>
        <begin position="94"/>
        <end position="98"/>
    </location>
    <ligand>
        <name>GTP</name>
        <dbReference type="ChEBI" id="CHEBI:37565"/>
    </ligand>
</feature>
<dbReference type="InterPro" id="IPR031157">
    <property type="entry name" value="G_TR_CS"/>
</dbReference>
<name>A0A9X2FR28_9RHOB</name>
<dbReference type="CDD" id="cd04088">
    <property type="entry name" value="EFG_mtEFG_II"/>
    <property type="match status" value="1"/>
</dbReference>
<keyword evidence="6 8" id="KW-0342">GTP-binding</keyword>
<dbReference type="InterPro" id="IPR005517">
    <property type="entry name" value="Transl_elong_EFG/EF2_IV"/>
</dbReference>
<dbReference type="SMART" id="SM00889">
    <property type="entry name" value="EFG_IV"/>
    <property type="match status" value="1"/>
</dbReference>
<dbReference type="GO" id="GO:0005737">
    <property type="term" value="C:cytoplasm"/>
    <property type="evidence" value="ECO:0007669"/>
    <property type="project" value="UniProtKB-SubCell"/>
</dbReference>